<feature type="binding site" evidence="11">
    <location>
        <position position="336"/>
    </location>
    <ligand>
        <name>ATP</name>
        <dbReference type="ChEBI" id="CHEBI:30616"/>
    </ligand>
</feature>
<dbReference type="GO" id="GO:0005524">
    <property type="term" value="F:ATP binding"/>
    <property type="evidence" value="ECO:0007669"/>
    <property type="project" value="UniProtKB-UniRule"/>
</dbReference>
<dbReference type="PANTHER" id="PTHR45765:SF1">
    <property type="entry name" value="METHIONINE--TRNA LIGASE, CYTOPLASMIC"/>
    <property type="match status" value="1"/>
</dbReference>
<protein>
    <recommendedName>
        <fullName evidence="11">Methionine--tRNA ligase</fullName>
        <ecNumber evidence="11">6.1.1.10</ecNumber>
    </recommendedName>
    <alternativeName>
        <fullName evidence="11">Methionyl-tRNA synthetase</fullName>
        <shortName evidence="11">MetRS</shortName>
    </alternativeName>
</protein>
<dbReference type="CDD" id="cd00814">
    <property type="entry name" value="MetRS_core"/>
    <property type="match status" value="1"/>
</dbReference>
<comment type="subunit">
    <text evidence="11">Monomer.</text>
</comment>
<keyword evidence="7 11" id="KW-0067">ATP-binding</keyword>
<evidence type="ECO:0000256" key="4">
    <source>
        <dbReference type="ARBA" id="ARBA00022490"/>
    </source>
</evidence>
<dbReference type="GO" id="GO:0005829">
    <property type="term" value="C:cytosol"/>
    <property type="evidence" value="ECO:0007669"/>
    <property type="project" value="TreeGrafter"/>
</dbReference>
<dbReference type="GO" id="GO:0006431">
    <property type="term" value="P:methionyl-tRNA aminoacylation"/>
    <property type="evidence" value="ECO:0007669"/>
    <property type="project" value="UniProtKB-UniRule"/>
</dbReference>
<dbReference type="AlphaFoldDB" id="A0A1E5QNV8"/>
<feature type="binding site" evidence="11">
    <location>
        <position position="145"/>
    </location>
    <ligand>
        <name>Zn(2+)</name>
        <dbReference type="ChEBI" id="CHEBI:29105"/>
    </ligand>
</feature>
<comment type="function">
    <text evidence="1 11">Is required not only for elongation of protein synthesis but also for the initiation of all mRNA translation through initiator tRNA(fMet) aminoacylation.</text>
</comment>
<dbReference type="InterPro" id="IPR033911">
    <property type="entry name" value="MetRS_core"/>
</dbReference>
<name>A0A1E5QNV8_9CYAN</name>
<dbReference type="InterPro" id="IPR014729">
    <property type="entry name" value="Rossmann-like_a/b/a_fold"/>
</dbReference>
<feature type="short sequence motif" description="'HIGH' region" evidence="11">
    <location>
        <begin position="10"/>
        <end position="20"/>
    </location>
</feature>
<dbReference type="Gene3D" id="1.10.730.10">
    <property type="entry name" value="Isoleucyl-tRNA Synthetase, Domain 1"/>
    <property type="match status" value="1"/>
</dbReference>
<feature type="domain" description="Methionyl/Leucyl tRNA synthetase" evidence="12">
    <location>
        <begin position="3"/>
        <end position="396"/>
    </location>
</feature>
<dbReference type="Pfam" id="PF09334">
    <property type="entry name" value="tRNA-synt_1g"/>
    <property type="match status" value="1"/>
</dbReference>
<dbReference type="GO" id="GO:0004825">
    <property type="term" value="F:methionine-tRNA ligase activity"/>
    <property type="evidence" value="ECO:0007669"/>
    <property type="project" value="UniProtKB-UniRule"/>
</dbReference>
<comment type="similarity">
    <text evidence="3 11">Belongs to the class-I aminoacyl-tRNA synthetase family. MetG type 1 subfamily.</text>
</comment>
<evidence type="ECO:0000256" key="10">
    <source>
        <dbReference type="ARBA" id="ARBA00047364"/>
    </source>
</evidence>
<dbReference type="InterPro" id="IPR029038">
    <property type="entry name" value="MetRS_Zn"/>
</dbReference>
<dbReference type="InterPro" id="IPR015413">
    <property type="entry name" value="Methionyl/Leucyl_tRNA_Synth"/>
</dbReference>
<evidence type="ECO:0000256" key="5">
    <source>
        <dbReference type="ARBA" id="ARBA00022598"/>
    </source>
</evidence>
<keyword evidence="11" id="KW-0479">Metal-binding</keyword>
<keyword evidence="9 11" id="KW-0030">Aminoacyl-tRNA synthetase</keyword>
<keyword evidence="6 11" id="KW-0547">Nucleotide-binding</keyword>
<dbReference type="FunFam" id="2.20.28.20:FF:000001">
    <property type="entry name" value="Methionine--tRNA ligase"/>
    <property type="match status" value="1"/>
</dbReference>
<feature type="binding site" evidence="11">
    <location>
        <position position="142"/>
    </location>
    <ligand>
        <name>Zn(2+)</name>
        <dbReference type="ChEBI" id="CHEBI:29105"/>
    </ligand>
</feature>
<evidence type="ECO:0000256" key="6">
    <source>
        <dbReference type="ARBA" id="ARBA00022741"/>
    </source>
</evidence>
<keyword evidence="8 11" id="KW-0648">Protein biosynthesis</keyword>
<dbReference type="InterPro" id="IPR041872">
    <property type="entry name" value="Anticodon_Met"/>
</dbReference>
<accession>A0A1E5QNV8</accession>
<evidence type="ECO:0000256" key="8">
    <source>
        <dbReference type="ARBA" id="ARBA00022917"/>
    </source>
</evidence>
<evidence type="ECO:0000256" key="11">
    <source>
        <dbReference type="HAMAP-Rule" id="MF_00098"/>
    </source>
</evidence>
<dbReference type="Gene3D" id="2.20.28.20">
    <property type="entry name" value="Methionyl-tRNA synthetase, Zn-domain"/>
    <property type="match status" value="1"/>
</dbReference>
<dbReference type="GO" id="GO:0046872">
    <property type="term" value="F:metal ion binding"/>
    <property type="evidence" value="ECO:0007669"/>
    <property type="project" value="UniProtKB-KW"/>
</dbReference>
<dbReference type="NCBIfam" id="NF001100">
    <property type="entry name" value="PRK00133.1"/>
    <property type="match status" value="1"/>
</dbReference>
<dbReference type="InterPro" id="IPR009080">
    <property type="entry name" value="tRNAsynth_Ia_anticodon-bd"/>
</dbReference>
<feature type="binding site" evidence="11">
    <location>
        <position position="158"/>
    </location>
    <ligand>
        <name>Zn(2+)</name>
        <dbReference type="ChEBI" id="CHEBI:29105"/>
    </ligand>
</feature>
<evidence type="ECO:0000259" key="12">
    <source>
        <dbReference type="Pfam" id="PF09334"/>
    </source>
</evidence>
<evidence type="ECO:0000256" key="7">
    <source>
        <dbReference type="ARBA" id="ARBA00022840"/>
    </source>
</evidence>
<dbReference type="RefSeq" id="WP_069966041.1">
    <property type="nucleotide sequence ID" value="NZ_CM124774.1"/>
</dbReference>
<keyword evidence="5 11" id="KW-0436">Ligase</keyword>
<evidence type="ECO:0000256" key="9">
    <source>
        <dbReference type="ARBA" id="ARBA00023146"/>
    </source>
</evidence>
<feature type="binding site" evidence="11">
    <location>
        <position position="155"/>
    </location>
    <ligand>
        <name>Zn(2+)</name>
        <dbReference type="ChEBI" id="CHEBI:29105"/>
    </ligand>
</feature>
<evidence type="ECO:0000313" key="14">
    <source>
        <dbReference type="EMBL" id="OEJ76340.1"/>
    </source>
</evidence>
<dbReference type="HAMAP" id="MF_00098">
    <property type="entry name" value="Met_tRNA_synth_type1"/>
    <property type="match status" value="1"/>
</dbReference>
<feature type="short sequence motif" description="'KMSKS' region" evidence="11">
    <location>
        <begin position="333"/>
        <end position="337"/>
    </location>
</feature>
<feature type="domain" description="Methionyl-tRNA synthetase anticodon-binding" evidence="13">
    <location>
        <begin position="408"/>
        <end position="558"/>
    </location>
</feature>
<dbReference type="PRINTS" id="PR01041">
    <property type="entry name" value="TRNASYNTHMET"/>
</dbReference>
<evidence type="ECO:0000256" key="1">
    <source>
        <dbReference type="ARBA" id="ARBA00003314"/>
    </source>
</evidence>
<reference evidence="14" key="1">
    <citation type="submission" date="2016-09" db="EMBL/GenBank/DDBJ databases">
        <title>Draft genome of thermotolerant cyanobacterium Desertifilum sp. strain IPPAS B-1220.</title>
        <authorList>
            <person name="Sinetova M.A."/>
            <person name="Bolakhan K."/>
            <person name="Zayadan B.K."/>
            <person name="Mironov K.S."/>
            <person name="Ustinova V."/>
            <person name="Kupriyanova E.V."/>
            <person name="Sidorov R.A."/>
            <person name="Skrypnik A.N."/>
            <person name="Gogoleva N.E."/>
            <person name="Gogolev Y.V."/>
            <person name="Los D.A."/>
        </authorList>
    </citation>
    <scope>NUCLEOTIDE SEQUENCE [LARGE SCALE GENOMIC DNA]</scope>
    <source>
        <strain evidence="14">IPPAS B-1220</strain>
    </source>
</reference>
<comment type="catalytic activity">
    <reaction evidence="10 11">
        <text>tRNA(Met) + L-methionine + ATP = L-methionyl-tRNA(Met) + AMP + diphosphate</text>
        <dbReference type="Rhea" id="RHEA:13481"/>
        <dbReference type="Rhea" id="RHEA-COMP:9667"/>
        <dbReference type="Rhea" id="RHEA-COMP:9698"/>
        <dbReference type="ChEBI" id="CHEBI:30616"/>
        <dbReference type="ChEBI" id="CHEBI:33019"/>
        <dbReference type="ChEBI" id="CHEBI:57844"/>
        <dbReference type="ChEBI" id="CHEBI:78442"/>
        <dbReference type="ChEBI" id="CHEBI:78530"/>
        <dbReference type="ChEBI" id="CHEBI:456215"/>
        <dbReference type="EC" id="6.1.1.10"/>
    </reaction>
</comment>
<comment type="caution">
    <text evidence="14">The sequence shown here is derived from an EMBL/GenBank/DDBJ whole genome shotgun (WGS) entry which is preliminary data.</text>
</comment>
<dbReference type="EC" id="6.1.1.10" evidence="11"/>
<dbReference type="SUPFAM" id="SSF52374">
    <property type="entry name" value="Nucleotidylyl transferase"/>
    <property type="match status" value="1"/>
</dbReference>
<dbReference type="Pfam" id="PF19303">
    <property type="entry name" value="Anticodon_3"/>
    <property type="match status" value="1"/>
</dbReference>
<keyword evidence="4 11" id="KW-0963">Cytoplasm</keyword>
<keyword evidence="11" id="KW-0862">Zinc</keyword>
<dbReference type="STRING" id="1781255.BH720_04855"/>
<dbReference type="InterPro" id="IPR014758">
    <property type="entry name" value="Met-tRNA_synth"/>
</dbReference>
<comment type="subcellular location">
    <subcellularLocation>
        <location evidence="2 11">Cytoplasm</location>
    </subcellularLocation>
</comment>
<proteinExistence type="inferred from homology"/>
<dbReference type="CDD" id="cd07957">
    <property type="entry name" value="Anticodon_Ia_Met"/>
    <property type="match status" value="1"/>
</dbReference>
<gene>
    <name evidence="11" type="primary">metG</name>
    <name evidence="14" type="ORF">BH720_04855</name>
</gene>
<dbReference type="NCBIfam" id="TIGR00398">
    <property type="entry name" value="metG"/>
    <property type="match status" value="1"/>
</dbReference>
<dbReference type="Gene3D" id="3.40.50.620">
    <property type="entry name" value="HUPs"/>
    <property type="match status" value="1"/>
</dbReference>
<sequence>MRYLITSALPYINGIKHLGNLVGSMLPADVYARFLRQEGETVLYICGTDEHGTPAEIAALEAGLEVSEFCKQQYERQADVYARFGLSFDYFGRTSSPENHELTQHFYQRLADNGYMEEREISQMYSLEDKRFLPDRYVIGTCPKCGYESARGDQCENCTSVLNPTDLINPRSAISGSTNLEIRQSKHLFLRLDMLSDAVREWVENHKEWPVLTKSIAMKWLNEGLQGRCITRDLSWGVPVPRPDFDGKVFYVWFDAPIGYLAATKAWSGQGEGRDWLSWWQNADDVRYVQFMAKDNLPFHTIMWPAMILGTKEPWKQANYIKGFNWLNYYGGKFSTSSKRGVFLDQALEIVPADYWRYALMATAPESSDSAFTWELFQTKINKDLADNLGNFVNRILKFAASRFDSKIPSGGTPTEVEERLEASCQEWVATLRHHLQNMEFRKAADSLCALWTVGNQYIDERAPWALFKQNPEEAALVIRTCIHLIRIYAIASTPIIPFTAEKLCDALHLSEAERKSSLATVVDFNVLECDRPFEVPPPLFQKLDDERIAELKTQFGG</sequence>
<dbReference type="PANTHER" id="PTHR45765">
    <property type="entry name" value="METHIONINE--TRNA LIGASE"/>
    <property type="match status" value="1"/>
</dbReference>
<evidence type="ECO:0000259" key="13">
    <source>
        <dbReference type="Pfam" id="PF19303"/>
    </source>
</evidence>
<dbReference type="OrthoDB" id="9810191at2"/>
<dbReference type="InterPro" id="IPR023458">
    <property type="entry name" value="Met-tRNA_ligase_1"/>
</dbReference>
<dbReference type="GO" id="GO:0017101">
    <property type="term" value="C:aminoacyl-tRNA synthetase multienzyme complex"/>
    <property type="evidence" value="ECO:0007669"/>
    <property type="project" value="TreeGrafter"/>
</dbReference>
<dbReference type="EMBL" id="MJGC01000039">
    <property type="protein sequence ID" value="OEJ76340.1"/>
    <property type="molecule type" value="Genomic_DNA"/>
</dbReference>
<dbReference type="SUPFAM" id="SSF57770">
    <property type="entry name" value="Methionyl-tRNA synthetase (MetRS), Zn-domain"/>
    <property type="match status" value="1"/>
</dbReference>
<comment type="cofactor">
    <cofactor evidence="11">
        <name>Zn(2+)</name>
        <dbReference type="ChEBI" id="CHEBI:29105"/>
    </cofactor>
    <text evidence="11">Binds 1 zinc ion per subunit.</text>
</comment>
<evidence type="ECO:0000256" key="2">
    <source>
        <dbReference type="ARBA" id="ARBA00004496"/>
    </source>
</evidence>
<organism evidence="14">
    <name type="scientific">Desertifilum tharense IPPAS B-1220</name>
    <dbReference type="NCBI Taxonomy" id="1781255"/>
    <lineage>
        <taxon>Bacteria</taxon>
        <taxon>Bacillati</taxon>
        <taxon>Cyanobacteriota</taxon>
        <taxon>Cyanophyceae</taxon>
        <taxon>Desertifilales</taxon>
        <taxon>Desertifilaceae</taxon>
        <taxon>Desertifilum</taxon>
    </lineage>
</organism>
<evidence type="ECO:0000256" key="3">
    <source>
        <dbReference type="ARBA" id="ARBA00008258"/>
    </source>
</evidence>
<dbReference type="SUPFAM" id="SSF47323">
    <property type="entry name" value="Anticodon-binding domain of a subclass of class I aminoacyl-tRNA synthetases"/>
    <property type="match status" value="1"/>
</dbReference>